<name>A0AAD1MEP7_9MYCO</name>
<dbReference type="AlphaFoldDB" id="A0AAD1MEP7"/>
<dbReference type="InterPro" id="IPR036691">
    <property type="entry name" value="Endo/exonu/phosph_ase_sf"/>
</dbReference>
<dbReference type="Gene3D" id="3.60.10.10">
    <property type="entry name" value="Endonuclease/exonuclease/phosphatase"/>
    <property type="match status" value="1"/>
</dbReference>
<dbReference type="SUPFAM" id="SSF56219">
    <property type="entry name" value="DNase I-like"/>
    <property type="match status" value="1"/>
</dbReference>
<evidence type="ECO:0000313" key="5">
    <source>
        <dbReference type="Proteomes" id="UP000467327"/>
    </source>
</evidence>
<evidence type="ECO:0000256" key="2">
    <source>
        <dbReference type="SAM" id="Phobius"/>
    </source>
</evidence>
<keyword evidence="5" id="KW-1185">Reference proteome</keyword>
<keyword evidence="2" id="KW-0812">Transmembrane</keyword>
<accession>A0AAD1MEP7</accession>
<proteinExistence type="predicted"/>
<organism evidence="4 5">
    <name type="scientific">Mycolicibacterium aichiense</name>
    <dbReference type="NCBI Taxonomy" id="1799"/>
    <lineage>
        <taxon>Bacteria</taxon>
        <taxon>Bacillati</taxon>
        <taxon>Actinomycetota</taxon>
        <taxon>Actinomycetes</taxon>
        <taxon>Mycobacteriales</taxon>
        <taxon>Mycobacteriaceae</taxon>
        <taxon>Mycolicibacterium</taxon>
    </lineage>
</organism>
<dbReference type="GO" id="GO:0003824">
    <property type="term" value="F:catalytic activity"/>
    <property type="evidence" value="ECO:0007669"/>
    <property type="project" value="InterPro"/>
</dbReference>
<feature type="transmembrane region" description="Helical" evidence="2">
    <location>
        <begin position="86"/>
        <end position="109"/>
    </location>
</feature>
<evidence type="ECO:0000313" key="4">
    <source>
        <dbReference type="EMBL" id="BBX09855.1"/>
    </source>
</evidence>
<dbReference type="Proteomes" id="UP000467327">
    <property type="component" value="Chromosome"/>
</dbReference>
<dbReference type="KEGG" id="maic:MAIC_46580"/>
<gene>
    <name evidence="4" type="ORF">MAIC_46580</name>
</gene>
<feature type="transmembrane region" description="Helical" evidence="2">
    <location>
        <begin position="60"/>
        <end position="79"/>
    </location>
</feature>
<feature type="region of interest" description="Disordered" evidence="1">
    <location>
        <begin position="1"/>
        <end position="25"/>
    </location>
</feature>
<reference evidence="4 5" key="1">
    <citation type="journal article" date="2019" name="Emerg. Microbes Infect.">
        <title>Comprehensive subspecies identification of 175 nontuberculous mycobacteria species based on 7547 genomic profiles.</title>
        <authorList>
            <person name="Matsumoto Y."/>
            <person name="Kinjo T."/>
            <person name="Motooka D."/>
            <person name="Nabeya D."/>
            <person name="Jung N."/>
            <person name="Uechi K."/>
            <person name="Horii T."/>
            <person name="Iida T."/>
            <person name="Fujita J."/>
            <person name="Nakamura S."/>
        </authorList>
    </citation>
    <scope>NUCLEOTIDE SEQUENCE [LARGE SCALE GENOMIC DNA]</scope>
    <source>
        <strain evidence="4 5">JCM 6376</strain>
    </source>
</reference>
<feature type="transmembrane region" description="Helical" evidence="2">
    <location>
        <begin position="29"/>
        <end position="48"/>
    </location>
</feature>
<keyword evidence="2" id="KW-1133">Transmembrane helix</keyword>
<protein>
    <recommendedName>
        <fullName evidence="3">Endonuclease/exonuclease/phosphatase domain-containing protein</fullName>
    </recommendedName>
</protein>
<feature type="domain" description="Endonuclease/exonuclease/phosphatase" evidence="3">
    <location>
        <begin position="138"/>
        <end position="337"/>
    </location>
</feature>
<dbReference type="InterPro" id="IPR005135">
    <property type="entry name" value="Endo/exonuclease/phosphatase"/>
</dbReference>
<dbReference type="Pfam" id="PF03372">
    <property type="entry name" value="Exo_endo_phos"/>
    <property type="match status" value="1"/>
</dbReference>
<evidence type="ECO:0000259" key="3">
    <source>
        <dbReference type="Pfam" id="PF03372"/>
    </source>
</evidence>
<evidence type="ECO:0000256" key="1">
    <source>
        <dbReference type="SAM" id="MobiDB-lite"/>
    </source>
</evidence>
<keyword evidence="2" id="KW-0472">Membrane</keyword>
<sequence length="353" mass="37655">MSRSAELGSVRTTDGRAEGPPRLSPRTRVALSTTLPVAALLLTILALIARTQPIANMPGLMLAVGSPYVWLAAFAGLVAAASRRRFLLSMVAVAVAAASLALQISWYFLGQAPDIVAHQEIRVLSSNLRYGQADPHFLVKLANANADVITVSELTPEEVQRLHHAGVDAAFPYSHLLPAPGAGGIGMWSRYPLTVLSEPRHRWVSIPAARVEIPGLRFAPLLASVHVYSPIAGDTNTVAEWRGGMASAKVQLDNFAKTAGPAAVIIGGDYNSTPDMRQFRDLLTNGYRDAVEQSGSGFAPTFPSNRRIPPLITIDHVLTRNAAAESVHTIKVPGSDHRALLATIRVPIDPTAS</sequence>
<dbReference type="EMBL" id="AP022561">
    <property type="protein sequence ID" value="BBX09855.1"/>
    <property type="molecule type" value="Genomic_DNA"/>
</dbReference>